<name>A0A6G3SPV3_STRAQ</name>
<dbReference type="InterPro" id="IPR012341">
    <property type="entry name" value="6hp_glycosidase-like_sf"/>
</dbReference>
<protein>
    <submittedName>
        <fullName evidence="1">Serine/threonine protein kinase</fullName>
    </submittedName>
</protein>
<feature type="non-terminal residue" evidence="1">
    <location>
        <position position="104"/>
    </location>
</feature>
<accession>A0A6G3SPV3</accession>
<evidence type="ECO:0000313" key="1">
    <source>
        <dbReference type="EMBL" id="NEB85046.1"/>
    </source>
</evidence>
<dbReference type="SUPFAM" id="SSF158745">
    <property type="entry name" value="LanC-like"/>
    <property type="match status" value="1"/>
</dbReference>
<dbReference type="Gene3D" id="1.50.10.10">
    <property type="match status" value="1"/>
</dbReference>
<dbReference type="GO" id="GO:0005975">
    <property type="term" value="P:carbohydrate metabolic process"/>
    <property type="evidence" value="ECO:0007669"/>
    <property type="project" value="InterPro"/>
</dbReference>
<keyword evidence="1" id="KW-0723">Serine/threonine-protein kinase</keyword>
<dbReference type="EMBL" id="JAAGMK010000353">
    <property type="protein sequence ID" value="NEB85046.1"/>
    <property type="molecule type" value="Genomic_DNA"/>
</dbReference>
<keyword evidence="1" id="KW-0808">Transferase</keyword>
<comment type="caution">
    <text evidence="1">The sequence shown here is derived from an EMBL/GenBank/DDBJ whole genome shotgun (WGS) entry which is preliminary data.</text>
</comment>
<feature type="non-terminal residue" evidence="1">
    <location>
        <position position="1"/>
    </location>
</feature>
<sequence length="104" mass="10896">ESVPGLRAPASAGLLRGLSGAALLHLELHALTGDEQFLAAAGRALEAEADHCVTMPDGTVQVKDGRRHYLYLDQGSGGFALVARAWLARRDSSEPVPLRPGATP</sequence>
<reference evidence="1" key="1">
    <citation type="submission" date="2020-01" db="EMBL/GenBank/DDBJ databases">
        <title>Insect and environment-associated Actinomycetes.</title>
        <authorList>
            <person name="Currrie C."/>
            <person name="Chevrette M."/>
            <person name="Carlson C."/>
            <person name="Stubbendieck R."/>
            <person name="Wendt-Pienkowski E."/>
        </authorList>
    </citation>
    <scope>NUCLEOTIDE SEQUENCE</scope>
    <source>
        <strain evidence="1">SID505</strain>
    </source>
</reference>
<dbReference type="GO" id="GO:0004674">
    <property type="term" value="F:protein serine/threonine kinase activity"/>
    <property type="evidence" value="ECO:0007669"/>
    <property type="project" value="UniProtKB-KW"/>
</dbReference>
<organism evidence="1">
    <name type="scientific">Streptomyces anulatus</name>
    <name type="common">Streptomyces chrysomallus</name>
    <dbReference type="NCBI Taxonomy" id="1892"/>
    <lineage>
        <taxon>Bacteria</taxon>
        <taxon>Bacillati</taxon>
        <taxon>Actinomycetota</taxon>
        <taxon>Actinomycetes</taxon>
        <taxon>Kitasatosporales</taxon>
        <taxon>Streptomycetaceae</taxon>
        <taxon>Streptomyces</taxon>
    </lineage>
</organism>
<proteinExistence type="predicted"/>
<keyword evidence="1" id="KW-0418">Kinase</keyword>
<dbReference type="AlphaFoldDB" id="A0A6G3SPV3"/>
<gene>
    <name evidence="1" type="ORF">G3I43_12775</name>
</gene>